<name>A0A3R6IW52_9BACT</name>
<keyword evidence="3" id="KW-0050">Antiport</keyword>
<dbReference type="PANTHER" id="PTHR43269">
    <property type="entry name" value="SODIUM/PROTON ANTIPORTER 1-RELATED"/>
    <property type="match status" value="1"/>
</dbReference>
<feature type="transmembrane region" description="Helical" evidence="11">
    <location>
        <begin position="208"/>
        <end position="226"/>
    </location>
</feature>
<evidence type="ECO:0000259" key="12">
    <source>
        <dbReference type="Pfam" id="PF03600"/>
    </source>
</evidence>
<keyword evidence="4 11" id="KW-0812">Transmembrane</keyword>
<feature type="transmembrane region" description="Helical" evidence="11">
    <location>
        <begin position="27"/>
        <end position="49"/>
    </location>
</feature>
<dbReference type="Proteomes" id="UP000285173">
    <property type="component" value="Unassembled WGS sequence"/>
</dbReference>
<evidence type="ECO:0000256" key="3">
    <source>
        <dbReference type="ARBA" id="ARBA00022449"/>
    </source>
</evidence>
<comment type="subcellular location">
    <subcellularLocation>
        <location evidence="1">Membrane</location>
        <topology evidence="1">Multi-pass membrane protein</topology>
    </subcellularLocation>
</comment>
<feature type="transmembrane region" description="Helical" evidence="11">
    <location>
        <begin position="130"/>
        <end position="157"/>
    </location>
</feature>
<evidence type="ECO:0000256" key="9">
    <source>
        <dbReference type="ARBA" id="ARBA00023201"/>
    </source>
</evidence>
<dbReference type="EMBL" id="QSEF01000005">
    <property type="protein sequence ID" value="RGZ49955.1"/>
    <property type="molecule type" value="Genomic_DNA"/>
</dbReference>
<dbReference type="Proteomes" id="UP000283732">
    <property type="component" value="Unassembled WGS sequence"/>
</dbReference>
<feature type="transmembrane region" description="Helical" evidence="11">
    <location>
        <begin position="321"/>
        <end position="339"/>
    </location>
</feature>
<feature type="transmembrane region" description="Helical" evidence="11">
    <location>
        <begin position="452"/>
        <end position="470"/>
    </location>
</feature>
<organism evidence="14 15">
    <name type="scientific">Parabacteroides merdae</name>
    <dbReference type="NCBI Taxonomy" id="46503"/>
    <lineage>
        <taxon>Bacteria</taxon>
        <taxon>Pseudomonadati</taxon>
        <taxon>Bacteroidota</taxon>
        <taxon>Bacteroidia</taxon>
        <taxon>Bacteroidales</taxon>
        <taxon>Tannerellaceae</taxon>
        <taxon>Parabacteroides</taxon>
    </lineage>
</organism>
<accession>A0A3R6IW52</accession>
<evidence type="ECO:0000256" key="5">
    <source>
        <dbReference type="ARBA" id="ARBA00022989"/>
    </source>
</evidence>
<keyword evidence="8 11" id="KW-0472">Membrane</keyword>
<dbReference type="PANTHER" id="PTHR43269:SF2">
    <property type="entry name" value="SODIUM_PROTON ANTIPORTER 1-RELATED"/>
    <property type="match status" value="1"/>
</dbReference>
<evidence type="ECO:0000313" key="15">
    <source>
        <dbReference type="Proteomes" id="UP000283732"/>
    </source>
</evidence>
<keyword evidence="7" id="KW-0406">Ion transport</keyword>
<dbReference type="GO" id="GO:0016020">
    <property type="term" value="C:membrane"/>
    <property type="evidence" value="ECO:0007669"/>
    <property type="project" value="UniProtKB-SubCell"/>
</dbReference>
<keyword evidence="6" id="KW-0915">Sodium</keyword>
<evidence type="ECO:0000256" key="2">
    <source>
        <dbReference type="ARBA" id="ARBA00022448"/>
    </source>
</evidence>
<evidence type="ECO:0000256" key="10">
    <source>
        <dbReference type="ARBA" id="ARBA00025753"/>
    </source>
</evidence>
<keyword evidence="2" id="KW-0813">Transport</keyword>
<feature type="transmembrane region" description="Helical" evidence="11">
    <location>
        <begin position="169"/>
        <end position="188"/>
    </location>
</feature>
<reference evidence="15 16" key="1">
    <citation type="submission" date="2018-08" db="EMBL/GenBank/DDBJ databases">
        <title>A genome reference for cultivated species of the human gut microbiota.</title>
        <authorList>
            <person name="Zou Y."/>
            <person name="Xue W."/>
            <person name="Luo G."/>
        </authorList>
    </citation>
    <scope>NUCLEOTIDE SEQUENCE [LARGE SCALE GENOMIC DNA]</scope>
    <source>
        <strain evidence="14 15">AM16-50</strain>
        <strain evidence="13 16">AM50-15</strain>
    </source>
</reference>
<dbReference type="NCBIfam" id="NF038006">
    <property type="entry name" value="NhaD_1"/>
    <property type="match status" value="1"/>
</dbReference>
<dbReference type="InterPro" id="IPR004680">
    <property type="entry name" value="Cit_transptr-like_dom"/>
</dbReference>
<proteinExistence type="inferred from homology"/>
<dbReference type="GO" id="GO:0006814">
    <property type="term" value="P:sodium ion transport"/>
    <property type="evidence" value="ECO:0007669"/>
    <property type="project" value="UniProtKB-KW"/>
</dbReference>
<evidence type="ECO:0000313" key="14">
    <source>
        <dbReference type="EMBL" id="RHH76118.1"/>
    </source>
</evidence>
<keyword evidence="9" id="KW-0739">Sodium transport</keyword>
<keyword evidence="5 11" id="KW-1133">Transmembrane helix</keyword>
<gene>
    <name evidence="14" type="ORF">DW191_13195</name>
    <name evidence="13" type="ORF">DW986_04150</name>
</gene>
<comment type="similarity">
    <text evidence="10">Belongs to the NhaD Na(+)/H(+) (TC 2.A.62) antiporter family.</text>
</comment>
<evidence type="ECO:0000256" key="6">
    <source>
        <dbReference type="ARBA" id="ARBA00023053"/>
    </source>
</evidence>
<dbReference type="InterPro" id="IPR045016">
    <property type="entry name" value="NhaD-like"/>
</dbReference>
<dbReference type="GO" id="GO:0015297">
    <property type="term" value="F:antiporter activity"/>
    <property type="evidence" value="ECO:0007669"/>
    <property type="project" value="UniProtKB-KW"/>
</dbReference>
<dbReference type="RefSeq" id="WP_122202752.1">
    <property type="nucleotide sequence ID" value="NZ_QRKC01000006.1"/>
</dbReference>
<protein>
    <submittedName>
        <fullName evidence="14">Sodium:proton antiporter</fullName>
    </submittedName>
</protein>
<dbReference type="EMBL" id="QRKC01000006">
    <property type="protein sequence ID" value="RHH76118.1"/>
    <property type="molecule type" value="Genomic_DNA"/>
</dbReference>
<evidence type="ECO:0000256" key="1">
    <source>
        <dbReference type="ARBA" id="ARBA00004141"/>
    </source>
</evidence>
<sequence>MLTTMIIVFLIGYLLIALEHPLKINKAGTALLTGTILWVLYTFGAPQFIPTASAEEFKLFLDAFPFIKDLPYADQCIRFVIDHQILDSIGEIAETLIFLIGAMITVELVDSHGGFMFITNRITTNSKRKLLFVIATITFFMSAVLDNLTTSIVMVMLIRKLIGNYKERWIFGSIIVIAANSGGAWSPIGDVTTIMLWVRGNISTSATIPHLFLPSLVSALVPVLIISRYLHGKVMPPNAFEENRDNLLLKVLKANEKLAILCIGVFCLLFVPVFKTVTHLPPFMGILMGVGILWIFTELMYRKTPINEDLKLRLSKVVSRIDGATLMFFLGILLAVDALRCSGVLGSFSLWLDDTIGNVYAVNLIIGTLSAIVDNVPLVAGAIGMYPVASDAMVTTAADPVYMAHFIQDGVFWQFLAYCAGVGGSMLIIGSAAGVVVMGLEGINFIWYLKRISLLALAGYLSGAAVYILQNVLLGI</sequence>
<evidence type="ECO:0000313" key="13">
    <source>
        <dbReference type="EMBL" id="RGZ49955.1"/>
    </source>
</evidence>
<comment type="caution">
    <text evidence="14">The sequence shown here is derived from an EMBL/GenBank/DDBJ whole genome shotgun (WGS) entry which is preliminary data.</text>
</comment>
<evidence type="ECO:0000313" key="16">
    <source>
        <dbReference type="Proteomes" id="UP000285173"/>
    </source>
</evidence>
<dbReference type="Pfam" id="PF03600">
    <property type="entry name" value="CitMHS"/>
    <property type="match status" value="1"/>
</dbReference>
<feature type="domain" description="Citrate transporter-like" evidence="12">
    <location>
        <begin position="13"/>
        <end position="404"/>
    </location>
</feature>
<evidence type="ECO:0000256" key="11">
    <source>
        <dbReference type="SAM" id="Phobius"/>
    </source>
</evidence>
<feature type="transmembrane region" description="Helical" evidence="11">
    <location>
        <begin position="283"/>
        <end position="301"/>
    </location>
</feature>
<feature type="transmembrane region" description="Helical" evidence="11">
    <location>
        <begin position="415"/>
        <end position="440"/>
    </location>
</feature>
<dbReference type="AlphaFoldDB" id="A0A3R6IW52"/>
<evidence type="ECO:0000256" key="8">
    <source>
        <dbReference type="ARBA" id="ARBA00023136"/>
    </source>
</evidence>
<evidence type="ECO:0000256" key="4">
    <source>
        <dbReference type="ARBA" id="ARBA00022692"/>
    </source>
</evidence>
<feature type="transmembrane region" description="Helical" evidence="11">
    <location>
        <begin position="258"/>
        <end position="277"/>
    </location>
</feature>
<evidence type="ECO:0000256" key="7">
    <source>
        <dbReference type="ARBA" id="ARBA00023065"/>
    </source>
</evidence>